<dbReference type="Gene3D" id="3.30.1370.120">
    <property type="match status" value="1"/>
</dbReference>
<gene>
    <name evidence="6" type="ORF">ENJ42_01110</name>
</gene>
<dbReference type="InterPro" id="IPR038591">
    <property type="entry name" value="NolW-like_sf"/>
</dbReference>
<evidence type="ECO:0000256" key="3">
    <source>
        <dbReference type="ARBA" id="ARBA00023136"/>
    </source>
</evidence>
<keyword evidence="3" id="KW-0472">Membrane</keyword>
<feature type="region of interest" description="Disordered" evidence="4">
    <location>
        <begin position="60"/>
        <end position="80"/>
    </location>
</feature>
<dbReference type="PANTHER" id="PTHR30332:SF24">
    <property type="entry name" value="SECRETIN GSPD-RELATED"/>
    <property type="match status" value="1"/>
</dbReference>
<comment type="caution">
    <text evidence="6">The sequence shown here is derived from an EMBL/GenBank/DDBJ whole genome shotgun (WGS) entry which is preliminary data.</text>
</comment>
<feature type="compositionally biased region" description="Polar residues" evidence="4">
    <location>
        <begin position="65"/>
        <end position="80"/>
    </location>
</feature>
<keyword evidence="2" id="KW-0732">Signal</keyword>
<dbReference type="GO" id="GO:0009306">
    <property type="term" value="P:protein secretion"/>
    <property type="evidence" value="ECO:0007669"/>
    <property type="project" value="TreeGrafter"/>
</dbReference>
<organism evidence="6">
    <name type="scientific">Hellea balneolensis</name>
    <dbReference type="NCBI Taxonomy" id="287478"/>
    <lineage>
        <taxon>Bacteria</taxon>
        <taxon>Pseudomonadati</taxon>
        <taxon>Pseudomonadota</taxon>
        <taxon>Alphaproteobacteria</taxon>
        <taxon>Maricaulales</taxon>
        <taxon>Robiginitomaculaceae</taxon>
        <taxon>Hellea</taxon>
    </lineage>
</organism>
<feature type="compositionally biased region" description="Polar residues" evidence="4">
    <location>
        <begin position="400"/>
        <end position="423"/>
    </location>
</feature>
<dbReference type="AlphaFoldDB" id="A0A7C5LZY0"/>
<name>A0A7C5LZY0_9PROT</name>
<dbReference type="Proteomes" id="UP000885830">
    <property type="component" value="Unassembled WGS sequence"/>
</dbReference>
<feature type="non-terminal residue" evidence="6">
    <location>
        <position position="454"/>
    </location>
</feature>
<evidence type="ECO:0000259" key="5">
    <source>
        <dbReference type="Pfam" id="PF03958"/>
    </source>
</evidence>
<dbReference type="PANTHER" id="PTHR30332">
    <property type="entry name" value="PROBABLE GENERAL SECRETION PATHWAY PROTEIN D"/>
    <property type="match status" value="1"/>
</dbReference>
<dbReference type="InterPro" id="IPR005644">
    <property type="entry name" value="NolW-like"/>
</dbReference>
<evidence type="ECO:0000256" key="4">
    <source>
        <dbReference type="SAM" id="MobiDB-lite"/>
    </source>
</evidence>
<comment type="subcellular location">
    <subcellularLocation>
        <location evidence="1">Membrane</location>
    </subcellularLocation>
</comment>
<proteinExistence type="predicted"/>
<sequence>MGKSEIMDMSVDLGWKHKTLRLALLITGAVVLNACEHLNIPNTETDVTLDGSSVTRGVVRPPKLKTSNSTPTSSRGGYTVQVPSQIGRVPVLSDGNSTSGSRANSKAPKLKVKTVDAYVQAMPIPKFIELVFGEMLKVPYVTGAEVAKRNEVIQLRSSGEIKAGDFLALVTTALEEYGIRVVPENGVYRILDDKVLRARMPQFIKSRARLRTRNDLRPVVQFVEMQAVDANSMVSFLQQAYGRASNKLKFSANPQTNYVILSGLPENVDAALAIIRSMDELQYADSQVRRYSPKYWDAEELGKELIRALTVEGWQVGSDLRVTRSIHIMPVKYSNDLFIFSRSETAHERVTRWLQEFDRPISGGDTPQIRIYQVQNVDAVVLSETANAVLAAQQTRVGQNLNSGLGTQRSRTGRQGTSPTSGNTGFGGRENSLNSGVGSGGMFTPDTLGNRIIF</sequence>
<evidence type="ECO:0000313" key="6">
    <source>
        <dbReference type="EMBL" id="HHL42191.1"/>
    </source>
</evidence>
<dbReference type="InterPro" id="IPR050810">
    <property type="entry name" value="Bact_Secretion_Sys_Channel"/>
</dbReference>
<dbReference type="Gene3D" id="3.55.50.30">
    <property type="match status" value="1"/>
</dbReference>
<dbReference type="EMBL" id="DRMJ01000053">
    <property type="protein sequence ID" value="HHL42191.1"/>
    <property type="molecule type" value="Genomic_DNA"/>
</dbReference>
<reference evidence="6" key="1">
    <citation type="journal article" date="2020" name="mSystems">
        <title>Genome- and Community-Level Interaction Insights into Carbon Utilization and Element Cycling Functions of Hydrothermarchaeota in Hydrothermal Sediment.</title>
        <authorList>
            <person name="Zhou Z."/>
            <person name="Liu Y."/>
            <person name="Xu W."/>
            <person name="Pan J."/>
            <person name="Luo Z.H."/>
            <person name="Li M."/>
        </authorList>
    </citation>
    <scope>NUCLEOTIDE SEQUENCE [LARGE SCALE GENOMIC DNA]</scope>
    <source>
        <strain evidence="6">HyVt-485</strain>
    </source>
</reference>
<dbReference type="GO" id="GO:0016020">
    <property type="term" value="C:membrane"/>
    <property type="evidence" value="ECO:0007669"/>
    <property type="project" value="UniProtKB-SubCell"/>
</dbReference>
<dbReference type="Pfam" id="PF03958">
    <property type="entry name" value="Secretin_N"/>
    <property type="match status" value="1"/>
</dbReference>
<accession>A0A7C5LZY0</accession>
<feature type="region of interest" description="Disordered" evidence="4">
    <location>
        <begin position="400"/>
        <end position="442"/>
    </location>
</feature>
<feature type="domain" description="NolW-like" evidence="5">
    <location>
        <begin position="221"/>
        <end position="280"/>
    </location>
</feature>
<evidence type="ECO:0000256" key="1">
    <source>
        <dbReference type="ARBA" id="ARBA00004370"/>
    </source>
</evidence>
<evidence type="ECO:0000256" key="2">
    <source>
        <dbReference type="ARBA" id="ARBA00022729"/>
    </source>
</evidence>
<dbReference type="GO" id="GO:0015627">
    <property type="term" value="C:type II protein secretion system complex"/>
    <property type="evidence" value="ECO:0007669"/>
    <property type="project" value="TreeGrafter"/>
</dbReference>
<protein>
    <recommendedName>
        <fullName evidence="5">NolW-like domain-containing protein</fullName>
    </recommendedName>
</protein>